<dbReference type="Proteomes" id="UP001642540">
    <property type="component" value="Unassembled WGS sequence"/>
</dbReference>
<comment type="caution">
    <text evidence="11">The sequence shown here is derived from an EMBL/GenBank/DDBJ whole genome shotgun (WGS) entry which is preliminary data.</text>
</comment>
<proteinExistence type="predicted"/>
<accession>A0ABP1QHN7</accession>
<feature type="domain" description="RING-type" evidence="9">
    <location>
        <begin position="175"/>
        <end position="221"/>
    </location>
</feature>
<evidence type="ECO:0000256" key="4">
    <source>
        <dbReference type="ARBA" id="ARBA00022737"/>
    </source>
</evidence>
<evidence type="ECO:0000313" key="11">
    <source>
        <dbReference type="EMBL" id="CAL8103377.1"/>
    </source>
</evidence>
<evidence type="ECO:0000259" key="9">
    <source>
        <dbReference type="PROSITE" id="PS50089"/>
    </source>
</evidence>
<evidence type="ECO:0000313" key="12">
    <source>
        <dbReference type="Proteomes" id="UP001642540"/>
    </source>
</evidence>
<evidence type="ECO:0000256" key="2">
    <source>
        <dbReference type="ARBA" id="ARBA00022679"/>
    </source>
</evidence>
<dbReference type="EMBL" id="CAXLJM020000034">
    <property type="protein sequence ID" value="CAL8103377.1"/>
    <property type="molecule type" value="Genomic_DNA"/>
</dbReference>
<comment type="pathway">
    <text evidence="1">Protein modification; protein ubiquitination.</text>
</comment>
<reference evidence="11 12" key="1">
    <citation type="submission" date="2024-08" db="EMBL/GenBank/DDBJ databases">
        <authorList>
            <person name="Cucini C."/>
            <person name="Frati F."/>
        </authorList>
    </citation>
    <scope>NUCLEOTIDE SEQUENCE [LARGE SCALE GENOMIC DNA]</scope>
</reference>
<evidence type="ECO:0000256" key="3">
    <source>
        <dbReference type="ARBA" id="ARBA00022723"/>
    </source>
</evidence>
<evidence type="ECO:0000259" key="10">
    <source>
        <dbReference type="PROSITE" id="PS51873"/>
    </source>
</evidence>
<keyword evidence="6" id="KW-0833">Ubl conjugation pathway</keyword>
<dbReference type="SMART" id="SM00184">
    <property type="entry name" value="RING"/>
    <property type="match status" value="2"/>
</dbReference>
<dbReference type="InterPro" id="IPR044066">
    <property type="entry name" value="TRIAD_supradom"/>
</dbReference>
<keyword evidence="3" id="KW-0479">Metal-binding</keyword>
<dbReference type="PROSITE" id="PS50089">
    <property type="entry name" value="ZF_RING_2"/>
    <property type="match status" value="1"/>
</dbReference>
<dbReference type="PROSITE" id="PS00518">
    <property type="entry name" value="ZF_RING_1"/>
    <property type="match status" value="2"/>
</dbReference>
<dbReference type="Pfam" id="PF22191">
    <property type="entry name" value="IBR_1"/>
    <property type="match status" value="1"/>
</dbReference>
<dbReference type="InterPro" id="IPR018957">
    <property type="entry name" value="Znf_C3HC4_RING-type"/>
</dbReference>
<dbReference type="InterPro" id="IPR017907">
    <property type="entry name" value="Znf_RING_CS"/>
</dbReference>
<keyword evidence="7" id="KW-0862">Zinc</keyword>
<gene>
    <name evidence="11" type="ORF">ODALV1_LOCUS11432</name>
</gene>
<keyword evidence="5 8" id="KW-0863">Zinc-finger</keyword>
<feature type="domain" description="RING-type" evidence="10">
    <location>
        <begin position="171"/>
        <end position="388"/>
    </location>
</feature>
<dbReference type="InterPro" id="IPR051628">
    <property type="entry name" value="LUBAC_E3_Ligases"/>
</dbReference>
<keyword evidence="4" id="KW-0677">Repeat</keyword>
<dbReference type="Gene3D" id="3.30.40.10">
    <property type="entry name" value="Zinc/RING finger domain, C3HC4 (zinc finger)"/>
    <property type="match status" value="2"/>
</dbReference>
<dbReference type="PANTHER" id="PTHR22770:SF13">
    <property type="entry name" value="RING-TYPE DOMAIN-CONTAINING PROTEIN"/>
    <property type="match status" value="1"/>
</dbReference>
<keyword evidence="12" id="KW-1185">Reference proteome</keyword>
<keyword evidence="2" id="KW-0808">Transferase</keyword>
<name>A0ABP1QHN7_9HEXA</name>
<evidence type="ECO:0000256" key="1">
    <source>
        <dbReference type="ARBA" id="ARBA00004906"/>
    </source>
</evidence>
<evidence type="ECO:0000256" key="5">
    <source>
        <dbReference type="ARBA" id="ARBA00022771"/>
    </source>
</evidence>
<dbReference type="Pfam" id="PF00097">
    <property type="entry name" value="zf-C3HC4"/>
    <property type="match status" value="1"/>
</dbReference>
<sequence length="388" mass="43635">MDREPEMQMECFNCKVNVEDVGGAQMKGCHHFLCANCIVKAVKASQDVGIKCKCQEGNNGVITSEELSFMVPPDVYAEYLKRVNGTSSRKRGAVDASNATDLFQRRGSNLGSIDGETKKSKLDNSNFVNEDTNSGWSQVSSVITNLVDTWGMTYPEAMQQVDSEPIIENKNPFPCSICLDDEIPIGQGVILKECYHQFCKACLARHIESTDTAEVKCPFVKDDFSCGEVLKPREINQLVSKKEYDRHFEILALKEASETLPDIFHCLTPDCKGFCATDTESSSRIFLCPLCNATNCVICKVIHEGGCAEYWDELEAEGKRKVDDQNNRIQQRKNDALSASYIEKRISKSVWMRCPKCHVVIEKNGGCNHMQCRKCLKDFNWTAKNRPR</sequence>
<dbReference type="InterPro" id="IPR013083">
    <property type="entry name" value="Znf_RING/FYVE/PHD"/>
</dbReference>
<dbReference type="PANTHER" id="PTHR22770">
    <property type="entry name" value="UBIQUITIN CONJUGATING ENZYME 7 INTERACTING PROTEIN-RELATED"/>
    <property type="match status" value="1"/>
</dbReference>
<dbReference type="Gene3D" id="1.20.120.1750">
    <property type="match status" value="1"/>
</dbReference>
<organism evidence="11 12">
    <name type="scientific">Orchesella dallaii</name>
    <dbReference type="NCBI Taxonomy" id="48710"/>
    <lineage>
        <taxon>Eukaryota</taxon>
        <taxon>Metazoa</taxon>
        <taxon>Ecdysozoa</taxon>
        <taxon>Arthropoda</taxon>
        <taxon>Hexapoda</taxon>
        <taxon>Collembola</taxon>
        <taxon>Entomobryomorpha</taxon>
        <taxon>Entomobryoidea</taxon>
        <taxon>Orchesellidae</taxon>
        <taxon>Orchesellinae</taxon>
        <taxon>Orchesella</taxon>
    </lineage>
</organism>
<dbReference type="InterPro" id="IPR001841">
    <property type="entry name" value="Znf_RING"/>
</dbReference>
<evidence type="ECO:0000256" key="7">
    <source>
        <dbReference type="ARBA" id="ARBA00022833"/>
    </source>
</evidence>
<evidence type="ECO:0000256" key="6">
    <source>
        <dbReference type="ARBA" id="ARBA00022786"/>
    </source>
</evidence>
<protein>
    <recommendedName>
        <fullName evidence="13">RanBP-type and C3HC4-type zinc finger-containing protein 1</fullName>
    </recommendedName>
</protein>
<dbReference type="SUPFAM" id="SSF57850">
    <property type="entry name" value="RING/U-box"/>
    <property type="match status" value="3"/>
</dbReference>
<evidence type="ECO:0000256" key="8">
    <source>
        <dbReference type="PROSITE-ProRule" id="PRU00175"/>
    </source>
</evidence>
<dbReference type="PROSITE" id="PS51873">
    <property type="entry name" value="TRIAD"/>
    <property type="match status" value="1"/>
</dbReference>
<evidence type="ECO:0008006" key="13">
    <source>
        <dbReference type="Google" id="ProtNLM"/>
    </source>
</evidence>